<keyword evidence="7" id="KW-1185">Reference proteome</keyword>
<dbReference type="GO" id="GO:0004497">
    <property type="term" value="F:monooxygenase activity"/>
    <property type="evidence" value="ECO:0007669"/>
    <property type="project" value="UniProtKB-KW"/>
</dbReference>
<dbReference type="OrthoDB" id="3945418at2759"/>
<evidence type="ECO:0000313" key="6">
    <source>
        <dbReference type="EMBL" id="KAG2440927.1"/>
    </source>
</evidence>
<dbReference type="InterPro" id="IPR036396">
    <property type="entry name" value="Cyt_P450_sf"/>
</dbReference>
<dbReference type="InterPro" id="IPR017972">
    <property type="entry name" value="Cyt_P450_CS"/>
</dbReference>
<proteinExistence type="inferred from homology"/>
<evidence type="ECO:0000313" key="7">
    <source>
        <dbReference type="Proteomes" id="UP000650467"/>
    </source>
</evidence>
<dbReference type="GO" id="GO:0020037">
    <property type="term" value="F:heme binding"/>
    <property type="evidence" value="ECO:0007669"/>
    <property type="project" value="InterPro"/>
</dbReference>
<dbReference type="GO" id="GO:0005506">
    <property type="term" value="F:iron ion binding"/>
    <property type="evidence" value="ECO:0007669"/>
    <property type="project" value="InterPro"/>
</dbReference>
<keyword evidence="2 3" id="KW-0408">Iron</keyword>
<accession>A0A835TC35</accession>
<dbReference type="PRINTS" id="PR00463">
    <property type="entry name" value="EP450I"/>
</dbReference>
<reference evidence="6" key="1">
    <citation type="journal article" date="2020" name="bioRxiv">
        <title>Comparative genomics of Chlamydomonas.</title>
        <authorList>
            <person name="Craig R.J."/>
            <person name="Hasan A.R."/>
            <person name="Ness R.W."/>
            <person name="Keightley P.D."/>
        </authorList>
    </citation>
    <scope>NUCLEOTIDE SEQUENCE</scope>
    <source>
        <strain evidence="6">SAG 7.73</strain>
    </source>
</reference>
<sequence>MLRAEAPASWRHGRRCHAGAWCKPKRPYVGAAAASSELPLPEGSLGLPVVGETLELITSGDTFGTSRRERYGDVYKTNILGAPTVMVYGEEAVRAVLAAEDKLVASDWPQVTTTLVGPDSLNLLTGPRHGAVKRALSDAFADKALRRHVPAIAALVQEYVAGWATGPQPTPGFESCQLLSQAVFDRVVLGGAGGRDRAAQLQAIMAALQAGFNTPPLQLPFTDYGKAVAARQEFGQLVSQSIQRSRQAAAAASPSSSSGSPAPAFDCAMADVVAAAAAAASTATGALPDSLLVDNATAAFFGNASTGPSLAKALQYLATNSESDAGSSDGGRGGGAAMAALRKEQQDIMSRHGPEITAEALDDMLYGTAVARELLRITPAVPAVFRLALVDFELQGRRIPQGWRVWCHLGDSVTRYNKDHFNPERWLGSSNSSSSGGGGGGGGATAASAGGVAEAAAVGGCPMHSGAGGAKPEYSLPFGSGVRSCLGRNLVMSELLVTLAVLARGFEWETVNPAEQWGVVPSPAPKEGLRVRLRRRA</sequence>
<dbReference type="GO" id="GO:0016125">
    <property type="term" value="P:sterol metabolic process"/>
    <property type="evidence" value="ECO:0007669"/>
    <property type="project" value="TreeGrafter"/>
</dbReference>
<evidence type="ECO:0000256" key="5">
    <source>
        <dbReference type="SAM" id="MobiDB-lite"/>
    </source>
</evidence>
<dbReference type="InterPro" id="IPR001128">
    <property type="entry name" value="Cyt_P450"/>
</dbReference>
<dbReference type="SUPFAM" id="SSF48264">
    <property type="entry name" value="Cytochrome P450"/>
    <property type="match status" value="1"/>
</dbReference>
<dbReference type="EMBL" id="JAEHOC010000006">
    <property type="protein sequence ID" value="KAG2440927.1"/>
    <property type="molecule type" value="Genomic_DNA"/>
</dbReference>
<keyword evidence="4" id="KW-0560">Oxidoreductase</keyword>
<feature type="compositionally biased region" description="Gly residues" evidence="5">
    <location>
        <begin position="435"/>
        <end position="444"/>
    </location>
</feature>
<dbReference type="InterPro" id="IPR002401">
    <property type="entry name" value="Cyt_P450_E_grp-I"/>
</dbReference>
<dbReference type="PANTHER" id="PTHR24286:SF380">
    <property type="entry name" value="PH DOMAIN-CONTAINING PROTEIN"/>
    <property type="match status" value="1"/>
</dbReference>
<evidence type="ECO:0000256" key="2">
    <source>
        <dbReference type="ARBA" id="ARBA00023004"/>
    </source>
</evidence>
<name>A0A835TC35_CHLIN</name>
<dbReference type="AlphaFoldDB" id="A0A835TC35"/>
<evidence type="ECO:0000256" key="1">
    <source>
        <dbReference type="ARBA" id="ARBA00022723"/>
    </source>
</evidence>
<dbReference type="PRINTS" id="PR00385">
    <property type="entry name" value="P450"/>
</dbReference>
<keyword evidence="4" id="KW-0503">Monooxygenase</keyword>
<feature type="region of interest" description="Disordered" evidence="5">
    <location>
        <begin position="424"/>
        <end position="446"/>
    </location>
</feature>
<feature type="binding site" description="axial binding residue" evidence="3">
    <location>
        <position position="485"/>
    </location>
    <ligand>
        <name>heme</name>
        <dbReference type="ChEBI" id="CHEBI:30413"/>
    </ligand>
    <ligandPart>
        <name>Fe</name>
        <dbReference type="ChEBI" id="CHEBI:18248"/>
    </ligandPart>
</feature>
<comment type="caution">
    <text evidence="6">The sequence shown here is derived from an EMBL/GenBank/DDBJ whole genome shotgun (WGS) entry which is preliminary data.</text>
</comment>
<gene>
    <name evidence="6" type="ORF">HXX76_003780</name>
</gene>
<dbReference type="PANTHER" id="PTHR24286">
    <property type="entry name" value="CYTOCHROME P450 26"/>
    <property type="match status" value="1"/>
</dbReference>
<protein>
    <recommendedName>
        <fullName evidence="8">Cytochrome P450</fullName>
    </recommendedName>
</protein>
<keyword evidence="1 3" id="KW-0479">Metal-binding</keyword>
<dbReference type="Gene3D" id="1.10.630.10">
    <property type="entry name" value="Cytochrome P450"/>
    <property type="match status" value="1"/>
</dbReference>
<dbReference type="Pfam" id="PF00067">
    <property type="entry name" value="p450"/>
    <property type="match status" value="2"/>
</dbReference>
<evidence type="ECO:0000256" key="4">
    <source>
        <dbReference type="RuleBase" id="RU000461"/>
    </source>
</evidence>
<comment type="cofactor">
    <cofactor evidence="3">
        <name>heme</name>
        <dbReference type="ChEBI" id="CHEBI:30413"/>
    </cofactor>
</comment>
<organism evidence="6 7">
    <name type="scientific">Chlamydomonas incerta</name>
    <dbReference type="NCBI Taxonomy" id="51695"/>
    <lineage>
        <taxon>Eukaryota</taxon>
        <taxon>Viridiplantae</taxon>
        <taxon>Chlorophyta</taxon>
        <taxon>core chlorophytes</taxon>
        <taxon>Chlorophyceae</taxon>
        <taxon>CS clade</taxon>
        <taxon>Chlamydomonadales</taxon>
        <taxon>Chlamydomonadaceae</taxon>
        <taxon>Chlamydomonas</taxon>
    </lineage>
</organism>
<comment type="similarity">
    <text evidence="4">Belongs to the cytochrome P450 family.</text>
</comment>
<dbReference type="PROSITE" id="PS00086">
    <property type="entry name" value="CYTOCHROME_P450"/>
    <property type="match status" value="1"/>
</dbReference>
<evidence type="ECO:0000256" key="3">
    <source>
        <dbReference type="PIRSR" id="PIRSR602401-1"/>
    </source>
</evidence>
<keyword evidence="3 4" id="KW-0349">Heme</keyword>
<evidence type="ECO:0008006" key="8">
    <source>
        <dbReference type="Google" id="ProtNLM"/>
    </source>
</evidence>
<dbReference type="GO" id="GO:0016705">
    <property type="term" value="F:oxidoreductase activity, acting on paired donors, with incorporation or reduction of molecular oxygen"/>
    <property type="evidence" value="ECO:0007669"/>
    <property type="project" value="InterPro"/>
</dbReference>
<dbReference type="Proteomes" id="UP000650467">
    <property type="component" value="Unassembled WGS sequence"/>
</dbReference>